<name>A0A0M8MPR8_9BASI</name>
<dbReference type="RefSeq" id="XP_017993510.1">
    <property type="nucleotide sequence ID" value="XM_018137546.1"/>
</dbReference>
<feature type="region of interest" description="Disordered" evidence="1">
    <location>
        <begin position="1"/>
        <end position="98"/>
    </location>
</feature>
<accession>A0A0M8MPR8</accession>
<feature type="compositionally biased region" description="Basic and acidic residues" evidence="1">
    <location>
        <begin position="78"/>
        <end position="98"/>
    </location>
</feature>
<dbReference type="Proteomes" id="UP000037751">
    <property type="component" value="Unassembled WGS sequence"/>
</dbReference>
<evidence type="ECO:0000256" key="1">
    <source>
        <dbReference type="SAM" id="MobiDB-lite"/>
    </source>
</evidence>
<proteinExistence type="predicted"/>
<reference evidence="2 3" key="1">
    <citation type="submission" date="2015-07" db="EMBL/GenBank/DDBJ databases">
        <title>Draft Genome Sequence of Malassezia furfur CBS1878 and Malassezia pachydermatis CBS1879.</title>
        <authorList>
            <person name="Triana S."/>
            <person name="Ohm R."/>
            <person name="Gonzalez A."/>
            <person name="DeCock H."/>
            <person name="Restrepo S."/>
            <person name="Celis A."/>
        </authorList>
    </citation>
    <scope>NUCLEOTIDE SEQUENCE [LARGE SCALE GENOMIC DNA]</scope>
    <source>
        <strain evidence="2 3">CBS 1879</strain>
    </source>
</reference>
<protein>
    <submittedName>
        <fullName evidence="2">Uncharacterized protein</fullName>
    </submittedName>
</protein>
<organism evidence="2 3">
    <name type="scientific">Malassezia pachydermatis</name>
    <dbReference type="NCBI Taxonomy" id="77020"/>
    <lineage>
        <taxon>Eukaryota</taxon>
        <taxon>Fungi</taxon>
        <taxon>Dikarya</taxon>
        <taxon>Basidiomycota</taxon>
        <taxon>Ustilaginomycotina</taxon>
        <taxon>Malasseziomycetes</taxon>
        <taxon>Malasseziales</taxon>
        <taxon>Malasseziaceae</taxon>
        <taxon>Malassezia</taxon>
    </lineage>
</organism>
<dbReference type="AlphaFoldDB" id="A0A0M8MPR8"/>
<evidence type="ECO:0000313" key="2">
    <source>
        <dbReference type="EMBL" id="KOS15878.1"/>
    </source>
</evidence>
<dbReference type="EMBL" id="LGAV01000001">
    <property type="protein sequence ID" value="KOS15878.1"/>
    <property type="molecule type" value="Genomic_DNA"/>
</dbReference>
<evidence type="ECO:0000313" key="3">
    <source>
        <dbReference type="Proteomes" id="UP000037751"/>
    </source>
</evidence>
<keyword evidence="3" id="KW-1185">Reference proteome</keyword>
<comment type="caution">
    <text evidence="2">The sequence shown here is derived from an EMBL/GenBank/DDBJ whole genome shotgun (WGS) entry which is preliminary data.</text>
</comment>
<dbReference type="GeneID" id="28729422"/>
<sequence length="132" mass="14786">MSRRLMHSLRMHQTSTPPPPPPPQDAFETASLPSPLANDNRPCSEGYMPPYEFQNDTTSVPLSAGSGGGFLGLRKKQKDPTAKEAKQAERQRRKDEVIAMRERSRAVIQKRVDIMNKDHVSKAPVGWVDYSV</sequence>
<dbReference type="VEuPathDB" id="FungiDB:Malapachy_3067"/>
<feature type="compositionally biased region" description="Basic residues" evidence="1">
    <location>
        <begin position="1"/>
        <end position="10"/>
    </location>
</feature>
<gene>
    <name evidence="2" type="ORF">Malapachy_3067</name>
</gene>